<dbReference type="Gene3D" id="3.30.1340.30">
    <property type="match status" value="2"/>
</dbReference>
<dbReference type="InterPro" id="IPR007055">
    <property type="entry name" value="BON_dom"/>
</dbReference>
<reference evidence="2 3" key="1">
    <citation type="submission" date="2020-03" db="EMBL/GenBank/DDBJ databases">
        <title>Whole genome shotgun sequence of Phytohabitans rumicis NBRC 108638.</title>
        <authorList>
            <person name="Komaki H."/>
            <person name="Tamura T."/>
        </authorList>
    </citation>
    <scope>NUCLEOTIDE SEQUENCE [LARGE SCALE GENOMIC DNA]</scope>
    <source>
        <strain evidence="2 3">NBRC 108638</strain>
    </source>
</reference>
<sequence>MAQMDRKTDRQIRADVTGELDCAAGLDTARLDVSVRGGMVTLSGQVNSDIDRLATKRMVGLVPGVRAVADRLVVRAPGTPGTADAELAELASRLLESAVDVPAKAVRAGVRDRVITLSGDVTSERQRDAASEAVRHIRGAVGLTNDIRVERPSAPHAP</sequence>
<keyword evidence="3" id="KW-1185">Reference proteome</keyword>
<protein>
    <recommendedName>
        <fullName evidence="1">BON domain-containing protein</fullName>
    </recommendedName>
</protein>
<feature type="domain" description="BON" evidence="1">
    <location>
        <begin position="8"/>
        <end position="76"/>
    </location>
</feature>
<gene>
    <name evidence="2" type="ORF">Prum_004160</name>
</gene>
<dbReference type="PANTHER" id="PTHR34606:SF15">
    <property type="entry name" value="BON DOMAIN-CONTAINING PROTEIN"/>
    <property type="match status" value="1"/>
</dbReference>
<feature type="domain" description="BON" evidence="1">
    <location>
        <begin position="83"/>
        <end position="151"/>
    </location>
</feature>
<dbReference type="Pfam" id="PF04972">
    <property type="entry name" value="BON"/>
    <property type="match status" value="2"/>
</dbReference>
<dbReference type="InterPro" id="IPR051686">
    <property type="entry name" value="Lipoprotein_DolP"/>
</dbReference>
<dbReference type="Proteomes" id="UP000482960">
    <property type="component" value="Unassembled WGS sequence"/>
</dbReference>
<name>A0A6V8KSG1_9ACTN</name>
<organism evidence="2 3">
    <name type="scientific">Phytohabitans rumicis</name>
    <dbReference type="NCBI Taxonomy" id="1076125"/>
    <lineage>
        <taxon>Bacteria</taxon>
        <taxon>Bacillati</taxon>
        <taxon>Actinomycetota</taxon>
        <taxon>Actinomycetes</taxon>
        <taxon>Micromonosporales</taxon>
        <taxon>Micromonosporaceae</taxon>
    </lineage>
</organism>
<accession>A0A6V8KSG1</accession>
<proteinExistence type="predicted"/>
<dbReference type="PANTHER" id="PTHR34606">
    <property type="entry name" value="BON DOMAIN-CONTAINING PROTEIN"/>
    <property type="match status" value="1"/>
</dbReference>
<dbReference type="RefSeq" id="WP_173073448.1">
    <property type="nucleotide sequence ID" value="NZ_BAABJB010000025.1"/>
</dbReference>
<dbReference type="EMBL" id="BLPG01000001">
    <property type="protein sequence ID" value="GFJ86774.1"/>
    <property type="molecule type" value="Genomic_DNA"/>
</dbReference>
<comment type="caution">
    <text evidence="2">The sequence shown here is derived from an EMBL/GenBank/DDBJ whole genome shotgun (WGS) entry which is preliminary data.</text>
</comment>
<reference evidence="2 3" key="2">
    <citation type="submission" date="2020-03" db="EMBL/GenBank/DDBJ databases">
        <authorList>
            <person name="Ichikawa N."/>
            <person name="Kimura A."/>
            <person name="Kitahashi Y."/>
            <person name="Uohara A."/>
        </authorList>
    </citation>
    <scope>NUCLEOTIDE SEQUENCE [LARGE SCALE GENOMIC DNA]</scope>
    <source>
        <strain evidence="2 3">NBRC 108638</strain>
    </source>
</reference>
<evidence type="ECO:0000313" key="2">
    <source>
        <dbReference type="EMBL" id="GFJ86774.1"/>
    </source>
</evidence>
<evidence type="ECO:0000313" key="3">
    <source>
        <dbReference type="Proteomes" id="UP000482960"/>
    </source>
</evidence>
<dbReference type="AlphaFoldDB" id="A0A6V8KSG1"/>
<dbReference type="PROSITE" id="PS50914">
    <property type="entry name" value="BON"/>
    <property type="match status" value="2"/>
</dbReference>
<evidence type="ECO:0000259" key="1">
    <source>
        <dbReference type="PROSITE" id="PS50914"/>
    </source>
</evidence>